<evidence type="ECO:0000313" key="1">
    <source>
        <dbReference type="EMBL" id="GBN06195.1"/>
    </source>
</evidence>
<dbReference type="Proteomes" id="UP000499080">
    <property type="component" value="Unassembled WGS sequence"/>
</dbReference>
<evidence type="ECO:0000313" key="2">
    <source>
        <dbReference type="Proteomes" id="UP000499080"/>
    </source>
</evidence>
<organism evidence="1 2">
    <name type="scientific">Araneus ventricosus</name>
    <name type="common">Orbweaver spider</name>
    <name type="synonym">Epeira ventricosa</name>
    <dbReference type="NCBI Taxonomy" id="182803"/>
    <lineage>
        <taxon>Eukaryota</taxon>
        <taxon>Metazoa</taxon>
        <taxon>Ecdysozoa</taxon>
        <taxon>Arthropoda</taxon>
        <taxon>Chelicerata</taxon>
        <taxon>Arachnida</taxon>
        <taxon>Araneae</taxon>
        <taxon>Araneomorphae</taxon>
        <taxon>Entelegynae</taxon>
        <taxon>Araneoidea</taxon>
        <taxon>Araneidae</taxon>
        <taxon>Araneus</taxon>
    </lineage>
</organism>
<comment type="caution">
    <text evidence="1">The sequence shown here is derived from an EMBL/GenBank/DDBJ whole genome shotgun (WGS) entry which is preliminary data.</text>
</comment>
<name>A0A4Y2KV52_ARAVE</name>
<protein>
    <submittedName>
        <fullName evidence="1">Uncharacterized protein</fullName>
    </submittedName>
</protein>
<dbReference type="AlphaFoldDB" id="A0A4Y2KV52"/>
<gene>
    <name evidence="1" type="ORF">AVEN_71649_1</name>
</gene>
<keyword evidence="2" id="KW-1185">Reference proteome</keyword>
<proteinExistence type="predicted"/>
<dbReference type="OrthoDB" id="8059781at2759"/>
<accession>A0A4Y2KV52</accession>
<reference evidence="1 2" key="1">
    <citation type="journal article" date="2019" name="Sci. Rep.">
        <title>Orb-weaving spider Araneus ventricosus genome elucidates the spidroin gene catalogue.</title>
        <authorList>
            <person name="Kono N."/>
            <person name="Nakamura H."/>
            <person name="Ohtoshi R."/>
            <person name="Moran D.A.P."/>
            <person name="Shinohara A."/>
            <person name="Yoshida Y."/>
            <person name="Fujiwara M."/>
            <person name="Mori M."/>
            <person name="Tomita M."/>
            <person name="Arakawa K."/>
        </authorList>
    </citation>
    <scope>NUCLEOTIDE SEQUENCE [LARGE SCALE GENOMIC DNA]</scope>
</reference>
<sequence length="99" mass="11126">MLLYGASTWVLTASPRLKKPGLSTEALPPLHFRLLQRAPPTSALQTITGIMPSHLKAKDEAINISVTFMRKQIEFEGLSYQKKDYTGNNQEPFHPSFII</sequence>
<dbReference type="EMBL" id="BGPR01005040">
    <property type="protein sequence ID" value="GBN06195.1"/>
    <property type="molecule type" value="Genomic_DNA"/>
</dbReference>